<proteinExistence type="predicted"/>
<dbReference type="EMBL" id="GBXM01064067">
    <property type="protein sequence ID" value="JAH44510.1"/>
    <property type="molecule type" value="Transcribed_RNA"/>
</dbReference>
<protein>
    <submittedName>
        <fullName evidence="1">Uncharacterized protein</fullName>
    </submittedName>
</protein>
<sequence length="28" mass="3287">MWTDYIAVGCEPFTEHLQVSHWLVSHLS</sequence>
<dbReference type="AlphaFoldDB" id="A0A0E9SV41"/>
<organism evidence="1">
    <name type="scientific">Anguilla anguilla</name>
    <name type="common">European freshwater eel</name>
    <name type="synonym">Muraena anguilla</name>
    <dbReference type="NCBI Taxonomy" id="7936"/>
    <lineage>
        <taxon>Eukaryota</taxon>
        <taxon>Metazoa</taxon>
        <taxon>Chordata</taxon>
        <taxon>Craniata</taxon>
        <taxon>Vertebrata</taxon>
        <taxon>Euteleostomi</taxon>
        <taxon>Actinopterygii</taxon>
        <taxon>Neopterygii</taxon>
        <taxon>Teleostei</taxon>
        <taxon>Anguilliformes</taxon>
        <taxon>Anguillidae</taxon>
        <taxon>Anguilla</taxon>
    </lineage>
</organism>
<name>A0A0E9SV41_ANGAN</name>
<accession>A0A0E9SV41</accession>
<reference evidence="1" key="1">
    <citation type="submission" date="2014-11" db="EMBL/GenBank/DDBJ databases">
        <authorList>
            <person name="Amaro Gonzalez C."/>
        </authorList>
    </citation>
    <scope>NUCLEOTIDE SEQUENCE</scope>
</reference>
<evidence type="ECO:0000313" key="1">
    <source>
        <dbReference type="EMBL" id="JAH44510.1"/>
    </source>
</evidence>
<reference evidence="1" key="2">
    <citation type="journal article" date="2015" name="Fish Shellfish Immunol.">
        <title>Early steps in the European eel (Anguilla anguilla)-Vibrio vulnificus interaction in the gills: Role of the RtxA13 toxin.</title>
        <authorList>
            <person name="Callol A."/>
            <person name="Pajuelo D."/>
            <person name="Ebbesson L."/>
            <person name="Teles M."/>
            <person name="MacKenzie S."/>
            <person name="Amaro C."/>
        </authorList>
    </citation>
    <scope>NUCLEOTIDE SEQUENCE</scope>
</reference>